<dbReference type="InterPro" id="IPR002403">
    <property type="entry name" value="Cyt_P450_E_grp-IV"/>
</dbReference>
<evidence type="ECO:0000256" key="35">
    <source>
        <dbReference type="PIRSR" id="PIRSR602403-1"/>
    </source>
</evidence>
<protein>
    <recommendedName>
        <fullName evidence="22">Lanosterol 14-alpha demethylase</fullName>
        <ecNumber evidence="21">1.14.14.154</ecNumber>
    </recommendedName>
</protein>
<evidence type="ECO:0000256" key="19">
    <source>
        <dbReference type="ARBA" id="ARBA00023221"/>
    </source>
</evidence>
<proteinExistence type="inferred from homology"/>
<dbReference type="InterPro" id="IPR001128">
    <property type="entry name" value="Cyt_P450"/>
</dbReference>
<evidence type="ECO:0000256" key="12">
    <source>
        <dbReference type="ARBA" id="ARBA00023002"/>
    </source>
</evidence>
<dbReference type="GeneTree" id="ENSGT00930000151026"/>
<comment type="catalytic activity">
    <reaction evidence="25">
        <text>lanosterol + 3 reduced [NADPH--hemoprotein reductase] + 3 O2 = 4,4-dimethyl-5alpha-cholesta-8,14,24-trien-3beta-ol + formate + 3 oxidized [NADPH--hemoprotein reductase] + 4 H2O + 4 H(+)</text>
        <dbReference type="Rhea" id="RHEA:25286"/>
        <dbReference type="Rhea" id="RHEA-COMP:11964"/>
        <dbReference type="Rhea" id="RHEA-COMP:11965"/>
        <dbReference type="ChEBI" id="CHEBI:15377"/>
        <dbReference type="ChEBI" id="CHEBI:15378"/>
        <dbReference type="ChEBI" id="CHEBI:15379"/>
        <dbReference type="ChEBI" id="CHEBI:15740"/>
        <dbReference type="ChEBI" id="CHEBI:16521"/>
        <dbReference type="ChEBI" id="CHEBI:17813"/>
        <dbReference type="ChEBI" id="CHEBI:57618"/>
        <dbReference type="ChEBI" id="CHEBI:58210"/>
        <dbReference type="EC" id="1.14.14.154"/>
    </reaction>
    <physiologicalReaction direction="left-to-right" evidence="25">
        <dbReference type="Rhea" id="RHEA:25287"/>
    </physiologicalReaction>
</comment>
<dbReference type="EC" id="1.14.14.154" evidence="21"/>
<evidence type="ECO:0000256" key="27">
    <source>
        <dbReference type="ARBA" id="ARBA00047983"/>
    </source>
</evidence>
<evidence type="ECO:0000256" key="32">
    <source>
        <dbReference type="ARBA" id="ARBA00048866"/>
    </source>
</evidence>
<dbReference type="PANTHER" id="PTHR24304:SF2">
    <property type="entry name" value="24-HYDROXYCHOLESTEROL 7-ALPHA-HYDROXYLASE"/>
    <property type="match status" value="1"/>
</dbReference>
<evidence type="ECO:0000256" key="9">
    <source>
        <dbReference type="ARBA" id="ARBA00022778"/>
    </source>
</evidence>
<keyword evidence="12 36" id="KW-0560">Oxidoreductase</keyword>
<evidence type="ECO:0000256" key="16">
    <source>
        <dbReference type="ARBA" id="ARBA00023098"/>
    </source>
</evidence>
<dbReference type="PANTHER" id="PTHR24304">
    <property type="entry name" value="CYTOCHROME P450 FAMILY 7"/>
    <property type="match status" value="1"/>
</dbReference>
<evidence type="ECO:0000256" key="24">
    <source>
        <dbReference type="ARBA" id="ARBA00047587"/>
    </source>
</evidence>
<keyword evidence="19" id="KW-0753">Steroid metabolism</keyword>
<keyword evidence="5" id="KW-0153">Cholesterol metabolism</keyword>
<dbReference type="InterPro" id="IPR050529">
    <property type="entry name" value="CYP450_sterol_14alpha_dmase"/>
</dbReference>
<dbReference type="PRINTS" id="PR00385">
    <property type="entry name" value="P450"/>
</dbReference>
<dbReference type="GO" id="GO:0008398">
    <property type="term" value="F:sterol 14-demethylase activity"/>
    <property type="evidence" value="ECO:0007669"/>
    <property type="project" value="UniProtKB-EC"/>
</dbReference>
<comment type="pathway">
    <text evidence="20">Steroid biosynthesis; zymosterol biosynthesis; zymosterol from lanosterol: step 1/6.</text>
</comment>
<keyword evidence="7" id="KW-0812">Transmembrane</keyword>
<keyword evidence="8 35" id="KW-0479">Metal-binding</keyword>
<comment type="similarity">
    <text evidence="3 36">Belongs to the cytochrome P450 family.</text>
</comment>
<comment type="catalytic activity">
    <reaction evidence="30">
        <text>32-hydroxy-24,25-dihydrolanosterol + reduced [NADPH--hemoprotein reductase] + O2 = 32-oxo-24,25-dihydrolanosterol + oxidized [NADPH--hemoprotein reductase] + 2 H2O + H(+)</text>
        <dbReference type="Rhea" id="RHEA:75087"/>
        <dbReference type="Rhea" id="RHEA-COMP:11964"/>
        <dbReference type="Rhea" id="RHEA-COMP:11965"/>
        <dbReference type="ChEBI" id="CHEBI:15377"/>
        <dbReference type="ChEBI" id="CHEBI:15378"/>
        <dbReference type="ChEBI" id="CHEBI:15379"/>
        <dbReference type="ChEBI" id="CHEBI:57618"/>
        <dbReference type="ChEBI" id="CHEBI:58210"/>
        <dbReference type="ChEBI" id="CHEBI:87057"/>
        <dbReference type="ChEBI" id="CHEBI:87060"/>
    </reaction>
    <physiologicalReaction direction="left-to-right" evidence="30">
        <dbReference type="Rhea" id="RHEA:75088"/>
    </physiologicalReaction>
</comment>
<evidence type="ECO:0000256" key="3">
    <source>
        <dbReference type="ARBA" id="ARBA00010617"/>
    </source>
</evidence>
<evidence type="ECO:0000256" key="33">
    <source>
        <dbReference type="ARBA" id="ARBA00049163"/>
    </source>
</evidence>
<keyword evidence="11" id="KW-1133">Transmembrane helix</keyword>
<evidence type="ECO:0000256" key="10">
    <source>
        <dbReference type="ARBA" id="ARBA00022824"/>
    </source>
</evidence>
<evidence type="ECO:0000256" key="6">
    <source>
        <dbReference type="ARBA" id="ARBA00022617"/>
    </source>
</evidence>
<dbReference type="PRINTS" id="PR00465">
    <property type="entry name" value="EP450IV"/>
</dbReference>
<evidence type="ECO:0000256" key="15">
    <source>
        <dbReference type="ARBA" id="ARBA00023033"/>
    </source>
</evidence>
<keyword evidence="6 35" id="KW-0349">Heme</keyword>
<organism evidence="37 38">
    <name type="scientific">Eptatretus burgeri</name>
    <name type="common">Inshore hagfish</name>
    <dbReference type="NCBI Taxonomy" id="7764"/>
    <lineage>
        <taxon>Eukaryota</taxon>
        <taxon>Metazoa</taxon>
        <taxon>Chordata</taxon>
        <taxon>Craniata</taxon>
        <taxon>Vertebrata</taxon>
        <taxon>Cyclostomata</taxon>
        <taxon>Myxini</taxon>
        <taxon>Myxiniformes</taxon>
        <taxon>Myxinidae</taxon>
        <taxon>Eptatretinae</taxon>
        <taxon>Eptatretus</taxon>
    </lineage>
</organism>
<dbReference type="OMA" id="HWFPFVG"/>
<reference evidence="37" key="1">
    <citation type="submission" date="2025-08" db="UniProtKB">
        <authorList>
            <consortium name="Ensembl"/>
        </authorList>
    </citation>
    <scope>IDENTIFICATION</scope>
</reference>
<evidence type="ECO:0000256" key="13">
    <source>
        <dbReference type="ARBA" id="ARBA00023004"/>
    </source>
</evidence>
<evidence type="ECO:0000256" key="1">
    <source>
        <dbReference type="ARBA" id="ARBA00001971"/>
    </source>
</evidence>
<dbReference type="FunFam" id="1.10.630.10:FF:000027">
    <property type="entry name" value="lanosterol 14-alpha demethylase isoform X1"/>
    <property type="match status" value="1"/>
</dbReference>
<dbReference type="Proteomes" id="UP000694388">
    <property type="component" value="Unplaced"/>
</dbReference>
<comment type="cofactor">
    <cofactor evidence="1 35">
        <name>heme</name>
        <dbReference type="ChEBI" id="CHEBI:30413"/>
    </cofactor>
</comment>
<evidence type="ECO:0000256" key="25">
    <source>
        <dbReference type="ARBA" id="ARBA00047670"/>
    </source>
</evidence>
<evidence type="ECO:0000256" key="23">
    <source>
        <dbReference type="ARBA" id="ARBA00047379"/>
    </source>
</evidence>
<evidence type="ECO:0000256" key="4">
    <source>
        <dbReference type="ARBA" id="ARBA00022516"/>
    </source>
</evidence>
<dbReference type="GO" id="GO:0001878">
    <property type="term" value="P:response to yeast"/>
    <property type="evidence" value="ECO:0007669"/>
    <property type="project" value="Ensembl"/>
</dbReference>
<evidence type="ECO:0000256" key="7">
    <source>
        <dbReference type="ARBA" id="ARBA00022692"/>
    </source>
</evidence>
<name>A0A8C4Q682_EPTBU</name>
<keyword evidence="14" id="KW-0752">Steroid biosynthesis</keyword>
<dbReference type="AlphaFoldDB" id="A0A8C4Q682"/>
<evidence type="ECO:0000256" key="22">
    <source>
        <dbReference type="ARBA" id="ARBA00041158"/>
    </source>
</evidence>
<comment type="catalytic activity">
    <reaction evidence="27">
        <text>24,25-dihydrolanosterol + reduced [NADPH--hemoprotein reductase] + O2 = 32-hydroxy-24,25-dihydrolanosterol + oxidized [NADPH--hemoprotein reductase] + H2O + H(+)</text>
        <dbReference type="Rhea" id="RHEA:75079"/>
        <dbReference type="Rhea" id="RHEA-COMP:11964"/>
        <dbReference type="Rhea" id="RHEA-COMP:11965"/>
        <dbReference type="ChEBI" id="CHEBI:15377"/>
        <dbReference type="ChEBI" id="CHEBI:15378"/>
        <dbReference type="ChEBI" id="CHEBI:15379"/>
        <dbReference type="ChEBI" id="CHEBI:28113"/>
        <dbReference type="ChEBI" id="CHEBI:57618"/>
        <dbReference type="ChEBI" id="CHEBI:58210"/>
        <dbReference type="ChEBI" id="CHEBI:87057"/>
    </reaction>
    <physiologicalReaction direction="left-to-right" evidence="27">
        <dbReference type="Rhea" id="RHEA:75080"/>
    </physiologicalReaction>
</comment>
<keyword evidence="18" id="KW-1207">Sterol metabolism</keyword>
<sequence>MFERGERTAAVRRAQEATMGSWWFSLEGAAAHLLPFSPVDVATPLLVLALLFLVLLHVSRRAPHANSPPYIPSPFPLVGHALAFGKSPIEFLEKAYKQYGPVFTFTMMGKRFTYLLGPDAAALLFNSKNKDLNAEEVYSHLTTPVFGKGVAYDVPNPVFLEQKKMLKMGLNVAQFRHYVPLIEMETRAYFDRWGEAGERNLFEAFSELIILTASHCLHGKEVRALLDERVSQIYADLDGGFSHAAWLLPSWLPLPSFRKRDKAHQEIKRIFAGVITSRRSSGKRENDILQMLLETTYKDGRQLSDEEISGMLIGLLLAGQHTSSTTSAWLGFFLARDQKLQARCVEEQLTACGKGGHLSPLHYDELNDLQLLDLCLKETLRLRPPIMTMMRMVKKPQIVAGYTIPPGQQVCVSPTVNQRLSDFWEQPEAFWPDRFLQGSDTSSDKFSYVPFGAGRHRCIGENFAYVQMKTIWSVLLRLFKFELIDGHFPDINYTTMIHTPCKPIIRYCRRQL</sequence>
<feature type="binding site" description="axial binding residue" evidence="35">
    <location>
        <position position="458"/>
    </location>
    <ligand>
        <name>heme</name>
        <dbReference type="ChEBI" id="CHEBI:30413"/>
    </ligand>
    <ligandPart>
        <name>Fe</name>
        <dbReference type="ChEBI" id="CHEBI:18248"/>
    </ligandPart>
</feature>
<comment type="catalytic activity">
    <reaction evidence="31">
        <text>24,25-dihydrolanosterol + 3 reduced [NADPH--hemoprotein reductase] + 3 O2 = 4,4-dimethyl-8,14-cholestadien-3beta-ol + formate + 3 oxidized [NADPH--hemoprotein reductase] + 4 H2O + 4 H(+)</text>
        <dbReference type="Rhea" id="RHEA:45960"/>
        <dbReference type="Rhea" id="RHEA-COMP:11964"/>
        <dbReference type="Rhea" id="RHEA-COMP:11965"/>
        <dbReference type="ChEBI" id="CHEBI:15377"/>
        <dbReference type="ChEBI" id="CHEBI:15378"/>
        <dbReference type="ChEBI" id="CHEBI:15379"/>
        <dbReference type="ChEBI" id="CHEBI:15740"/>
        <dbReference type="ChEBI" id="CHEBI:28113"/>
        <dbReference type="ChEBI" id="CHEBI:57618"/>
        <dbReference type="ChEBI" id="CHEBI:58210"/>
        <dbReference type="ChEBI" id="CHEBI:78904"/>
    </reaction>
    <physiologicalReaction direction="left-to-right" evidence="31">
        <dbReference type="Rhea" id="RHEA:45961"/>
    </physiologicalReaction>
</comment>
<keyword evidence="14" id="KW-0756">Sterol biosynthesis</keyword>
<comment type="subcellular location">
    <subcellularLocation>
        <location evidence="2">Endoplasmic reticulum membrane</location>
        <topology evidence="2">Single-pass membrane protein</topology>
    </subcellularLocation>
</comment>
<evidence type="ECO:0000256" key="28">
    <source>
        <dbReference type="ARBA" id="ARBA00048245"/>
    </source>
</evidence>
<evidence type="ECO:0000256" key="20">
    <source>
        <dbReference type="ARBA" id="ARBA00037887"/>
    </source>
</evidence>
<accession>A0A8C4Q682</accession>
<evidence type="ECO:0000256" key="34">
    <source>
        <dbReference type="ARBA" id="ARBA00049450"/>
    </source>
</evidence>
<comment type="catalytic activity">
    <reaction evidence="34">
        <text>a 14alpha-formyl steroid + reduced [NADPH--hemoprotein reductase] + O2 = a Delta(14) steroid + formate + oxidized [NADPH--hemoprotein reductase] + H2O + 2 H(+)</text>
        <dbReference type="Rhea" id="RHEA:68068"/>
        <dbReference type="Rhea" id="RHEA-COMP:11964"/>
        <dbReference type="Rhea" id="RHEA-COMP:11965"/>
        <dbReference type="ChEBI" id="CHEBI:15377"/>
        <dbReference type="ChEBI" id="CHEBI:15378"/>
        <dbReference type="ChEBI" id="CHEBI:15379"/>
        <dbReference type="ChEBI" id="CHEBI:15740"/>
        <dbReference type="ChEBI" id="CHEBI:57618"/>
        <dbReference type="ChEBI" id="CHEBI:58210"/>
        <dbReference type="ChEBI" id="CHEBI:138031"/>
        <dbReference type="ChEBI" id="CHEBI:176902"/>
    </reaction>
    <physiologicalReaction direction="left-to-right" evidence="34">
        <dbReference type="Rhea" id="RHEA:68069"/>
    </physiologicalReaction>
</comment>
<dbReference type="CDD" id="cd11042">
    <property type="entry name" value="CYP51-like"/>
    <property type="match status" value="1"/>
</dbReference>
<dbReference type="Pfam" id="PF00067">
    <property type="entry name" value="p450"/>
    <property type="match status" value="1"/>
</dbReference>
<dbReference type="PROSITE" id="PS00086">
    <property type="entry name" value="CYTOCHROME_P450"/>
    <property type="match status" value="1"/>
</dbReference>
<evidence type="ECO:0000256" key="2">
    <source>
        <dbReference type="ARBA" id="ARBA00004389"/>
    </source>
</evidence>
<keyword evidence="15 36" id="KW-0503">Monooxygenase</keyword>
<dbReference type="Ensembl" id="ENSEBUT00000011185.1">
    <property type="protein sequence ID" value="ENSEBUP00000010634.1"/>
    <property type="gene ID" value="ENSEBUG00000006843.1"/>
</dbReference>
<dbReference type="SUPFAM" id="SSF48264">
    <property type="entry name" value="Cytochrome P450"/>
    <property type="match status" value="1"/>
</dbReference>
<keyword evidence="9" id="KW-0152">Cholesterol biosynthesis</keyword>
<keyword evidence="38" id="KW-1185">Reference proteome</keyword>
<evidence type="ECO:0000313" key="38">
    <source>
        <dbReference type="Proteomes" id="UP000694388"/>
    </source>
</evidence>
<reference evidence="37" key="2">
    <citation type="submission" date="2025-09" db="UniProtKB">
        <authorList>
            <consortium name="Ensembl"/>
        </authorList>
    </citation>
    <scope>IDENTIFICATION</scope>
</reference>
<comment type="catalytic activity">
    <reaction evidence="26">
        <text>a 14alpha-methyl steroid + 3 reduced [NADPH--hemoprotein reductase] + 3 O2 = a Delta(14) steroid + formate + 3 oxidized [NADPH--hemoprotein reductase] + 4 H2O + 4 H(+)</text>
        <dbReference type="Rhea" id="RHEA:54028"/>
        <dbReference type="Rhea" id="RHEA-COMP:11964"/>
        <dbReference type="Rhea" id="RHEA-COMP:11965"/>
        <dbReference type="ChEBI" id="CHEBI:15377"/>
        <dbReference type="ChEBI" id="CHEBI:15378"/>
        <dbReference type="ChEBI" id="CHEBI:15379"/>
        <dbReference type="ChEBI" id="CHEBI:15740"/>
        <dbReference type="ChEBI" id="CHEBI:57618"/>
        <dbReference type="ChEBI" id="CHEBI:58210"/>
        <dbReference type="ChEBI" id="CHEBI:138029"/>
        <dbReference type="ChEBI" id="CHEBI:138031"/>
        <dbReference type="EC" id="1.14.14.154"/>
    </reaction>
    <physiologicalReaction direction="left-to-right" evidence="26">
        <dbReference type="Rhea" id="RHEA:54029"/>
    </physiologicalReaction>
</comment>
<evidence type="ECO:0000256" key="26">
    <source>
        <dbReference type="ARBA" id="ARBA00047702"/>
    </source>
</evidence>
<keyword evidence="16" id="KW-0443">Lipid metabolism</keyword>
<evidence type="ECO:0000256" key="14">
    <source>
        <dbReference type="ARBA" id="ARBA00023011"/>
    </source>
</evidence>
<comment type="catalytic activity">
    <reaction evidence="28">
        <text>32-oxo-24,25-dihydrolanosterol + reduced [NADPH--hemoprotein reductase] + O2 = 4,4-dimethyl-8,14-cholestadien-3beta-ol + formate + oxidized [NADPH--hemoprotein reductase] + H2O + 2 H(+)</text>
        <dbReference type="Rhea" id="RHEA:75083"/>
        <dbReference type="Rhea" id="RHEA-COMP:11964"/>
        <dbReference type="Rhea" id="RHEA-COMP:11965"/>
        <dbReference type="ChEBI" id="CHEBI:15377"/>
        <dbReference type="ChEBI" id="CHEBI:15378"/>
        <dbReference type="ChEBI" id="CHEBI:15379"/>
        <dbReference type="ChEBI" id="CHEBI:15740"/>
        <dbReference type="ChEBI" id="CHEBI:57618"/>
        <dbReference type="ChEBI" id="CHEBI:58210"/>
        <dbReference type="ChEBI" id="CHEBI:78904"/>
        <dbReference type="ChEBI" id="CHEBI:87060"/>
    </reaction>
    <physiologicalReaction direction="left-to-right" evidence="28">
        <dbReference type="Rhea" id="RHEA:75084"/>
    </physiologicalReaction>
</comment>
<evidence type="ECO:0000256" key="18">
    <source>
        <dbReference type="ARBA" id="ARBA00023166"/>
    </source>
</evidence>
<evidence type="ECO:0000256" key="8">
    <source>
        <dbReference type="ARBA" id="ARBA00022723"/>
    </source>
</evidence>
<comment type="catalytic activity">
    <reaction evidence="33">
        <text>lanosterol + reduced [NADPH--hemoprotein reductase] + O2 = 32-hydroxylanosterol + oxidized [NADPH--hemoprotein reductase] + H2O + H(+)</text>
        <dbReference type="Rhea" id="RHEA:75103"/>
        <dbReference type="Rhea" id="RHEA-COMP:11964"/>
        <dbReference type="Rhea" id="RHEA-COMP:11965"/>
        <dbReference type="ChEBI" id="CHEBI:15377"/>
        <dbReference type="ChEBI" id="CHEBI:15378"/>
        <dbReference type="ChEBI" id="CHEBI:15379"/>
        <dbReference type="ChEBI" id="CHEBI:16521"/>
        <dbReference type="ChEBI" id="CHEBI:57618"/>
        <dbReference type="ChEBI" id="CHEBI:58210"/>
        <dbReference type="ChEBI" id="CHEBI:166806"/>
    </reaction>
    <physiologicalReaction direction="left-to-right" evidence="33">
        <dbReference type="Rhea" id="RHEA:75104"/>
    </physiologicalReaction>
</comment>
<dbReference type="InterPro" id="IPR036396">
    <property type="entry name" value="Cyt_P450_sf"/>
</dbReference>
<dbReference type="GO" id="GO:0006695">
    <property type="term" value="P:cholesterol biosynthetic process"/>
    <property type="evidence" value="ECO:0007669"/>
    <property type="project" value="UniProtKB-KW"/>
</dbReference>
<evidence type="ECO:0000256" key="17">
    <source>
        <dbReference type="ARBA" id="ARBA00023136"/>
    </source>
</evidence>
<dbReference type="GO" id="GO:0005789">
    <property type="term" value="C:endoplasmic reticulum membrane"/>
    <property type="evidence" value="ECO:0007669"/>
    <property type="project" value="UniProtKB-SubCell"/>
</dbReference>
<evidence type="ECO:0000256" key="5">
    <source>
        <dbReference type="ARBA" id="ARBA00022548"/>
    </source>
</evidence>
<evidence type="ECO:0000256" key="30">
    <source>
        <dbReference type="ARBA" id="ARBA00048736"/>
    </source>
</evidence>
<evidence type="ECO:0000313" key="37">
    <source>
        <dbReference type="Ensembl" id="ENSEBUP00000010634.1"/>
    </source>
</evidence>
<keyword evidence="17" id="KW-0472">Membrane</keyword>
<dbReference type="GO" id="GO:0005506">
    <property type="term" value="F:iron ion binding"/>
    <property type="evidence" value="ECO:0007669"/>
    <property type="project" value="InterPro"/>
</dbReference>
<evidence type="ECO:0000256" key="29">
    <source>
        <dbReference type="ARBA" id="ARBA00048479"/>
    </source>
</evidence>
<dbReference type="Gene3D" id="1.10.630.10">
    <property type="entry name" value="Cytochrome P450"/>
    <property type="match status" value="1"/>
</dbReference>
<evidence type="ECO:0000256" key="11">
    <source>
        <dbReference type="ARBA" id="ARBA00022989"/>
    </source>
</evidence>
<keyword evidence="4" id="KW-0444">Lipid biosynthesis</keyword>
<evidence type="ECO:0000256" key="21">
    <source>
        <dbReference type="ARBA" id="ARBA00038974"/>
    </source>
</evidence>
<comment type="catalytic activity">
    <reaction evidence="23">
        <text>32-hydroxylanosterol + reduced [NADPH--hemoprotein reductase] + O2 = 32-oxolanosterol + oxidized [NADPH--hemoprotein reductase] + 2 H2O + H(+)</text>
        <dbReference type="Rhea" id="RHEA:75107"/>
        <dbReference type="Rhea" id="RHEA-COMP:11964"/>
        <dbReference type="Rhea" id="RHEA-COMP:11965"/>
        <dbReference type="ChEBI" id="CHEBI:15377"/>
        <dbReference type="ChEBI" id="CHEBI:15378"/>
        <dbReference type="ChEBI" id="CHEBI:15379"/>
        <dbReference type="ChEBI" id="CHEBI:57618"/>
        <dbReference type="ChEBI" id="CHEBI:58210"/>
        <dbReference type="ChEBI" id="CHEBI:166681"/>
        <dbReference type="ChEBI" id="CHEBI:166806"/>
    </reaction>
    <physiologicalReaction direction="left-to-right" evidence="23">
        <dbReference type="Rhea" id="RHEA:75108"/>
    </physiologicalReaction>
</comment>
<dbReference type="GO" id="GO:0020037">
    <property type="term" value="F:heme binding"/>
    <property type="evidence" value="ECO:0007669"/>
    <property type="project" value="InterPro"/>
</dbReference>
<comment type="catalytic activity">
    <reaction evidence="32">
        <text>a 14alpha-methyl steroid + reduced [NADPH--hemoprotein reductase] + O2 = a 14alpha-hydroxymethyl steroid + oxidized [NADPH--hemoprotein reductase] + H2O + H(+)</text>
        <dbReference type="Rhea" id="RHEA:68060"/>
        <dbReference type="Rhea" id="RHEA-COMP:11964"/>
        <dbReference type="Rhea" id="RHEA-COMP:11965"/>
        <dbReference type="ChEBI" id="CHEBI:15377"/>
        <dbReference type="ChEBI" id="CHEBI:15378"/>
        <dbReference type="ChEBI" id="CHEBI:15379"/>
        <dbReference type="ChEBI" id="CHEBI:57618"/>
        <dbReference type="ChEBI" id="CHEBI:58210"/>
        <dbReference type="ChEBI" id="CHEBI:138029"/>
        <dbReference type="ChEBI" id="CHEBI:176901"/>
    </reaction>
    <physiologicalReaction direction="left-to-right" evidence="32">
        <dbReference type="Rhea" id="RHEA:68061"/>
    </physiologicalReaction>
</comment>
<dbReference type="InterPro" id="IPR017972">
    <property type="entry name" value="Cyt_P450_CS"/>
</dbReference>
<keyword evidence="10" id="KW-0256">Endoplasmic reticulum</keyword>
<keyword evidence="13 35" id="KW-0408">Iron</keyword>
<comment type="catalytic activity">
    <reaction evidence="24">
        <text>a 14alpha-hydroxymethyl steroid + reduced [NADPH--hemoprotein reductase] + O2 = a 14alpha-formyl steroid + oxidized [NADPH--hemoprotein reductase] + 2 H2O + H(+)</text>
        <dbReference type="Rhea" id="RHEA:68064"/>
        <dbReference type="Rhea" id="RHEA-COMP:11964"/>
        <dbReference type="Rhea" id="RHEA-COMP:11965"/>
        <dbReference type="ChEBI" id="CHEBI:15377"/>
        <dbReference type="ChEBI" id="CHEBI:15378"/>
        <dbReference type="ChEBI" id="CHEBI:15379"/>
        <dbReference type="ChEBI" id="CHEBI:57618"/>
        <dbReference type="ChEBI" id="CHEBI:58210"/>
        <dbReference type="ChEBI" id="CHEBI:176901"/>
        <dbReference type="ChEBI" id="CHEBI:176902"/>
    </reaction>
    <physiologicalReaction direction="left-to-right" evidence="24">
        <dbReference type="Rhea" id="RHEA:68065"/>
    </physiologicalReaction>
</comment>
<comment type="catalytic activity">
    <reaction evidence="29">
        <text>32-oxolanosterol + reduced [NADPH--hemoprotein reductase] + O2 = 4,4-dimethyl-5alpha-cholesta-8,14,24-trien-3beta-ol + formate + oxidized [NADPH--hemoprotein reductase] + H2O + 2 H(+)</text>
        <dbReference type="Rhea" id="RHEA:75111"/>
        <dbReference type="Rhea" id="RHEA-COMP:11964"/>
        <dbReference type="Rhea" id="RHEA-COMP:11965"/>
        <dbReference type="ChEBI" id="CHEBI:15377"/>
        <dbReference type="ChEBI" id="CHEBI:15378"/>
        <dbReference type="ChEBI" id="CHEBI:15379"/>
        <dbReference type="ChEBI" id="CHEBI:15740"/>
        <dbReference type="ChEBI" id="CHEBI:17813"/>
        <dbReference type="ChEBI" id="CHEBI:57618"/>
        <dbReference type="ChEBI" id="CHEBI:58210"/>
        <dbReference type="ChEBI" id="CHEBI:166681"/>
    </reaction>
    <physiologicalReaction direction="left-to-right" evidence="29">
        <dbReference type="Rhea" id="RHEA:75112"/>
    </physiologicalReaction>
</comment>
<evidence type="ECO:0000256" key="31">
    <source>
        <dbReference type="ARBA" id="ARBA00048839"/>
    </source>
</evidence>
<evidence type="ECO:0000256" key="36">
    <source>
        <dbReference type="RuleBase" id="RU000461"/>
    </source>
</evidence>